<keyword evidence="3" id="KW-1185">Reference proteome</keyword>
<reference evidence="2 3" key="1">
    <citation type="submission" date="2019-05" db="EMBL/GenBank/DDBJ databases">
        <title>Mikania micrantha, genome provides insights into the molecular mechanism of rapid growth.</title>
        <authorList>
            <person name="Liu B."/>
        </authorList>
    </citation>
    <scope>NUCLEOTIDE SEQUENCE [LARGE SCALE GENOMIC DNA]</scope>
    <source>
        <strain evidence="2">NLD-2019</strain>
        <tissue evidence="2">Leaf</tissue>
    </source>
</reference>
<dbReference type="Proteomes" id="UP000326396">
    <property type="component" value="Unassembled WGS sequence"/>
</dbReference>
<dbReference type="AlphaFoldDB" id="A0A5N6LI27"/>
<dbReference type="EMBL" id="SZYD01000535">
    <property type="protein sequence ID" value="KAD1729245.1"/>
    <property type="molecule type" value="Genomic_DNA"/>
</dbReference>
<accession>A0A5N6LI27</accession>
<sequence>MQKPVKTVADDEVLAVDGRSKFLSFFSKLPRTPNGSRMQRIAPIMIPSGLKAWFQWFLVGMWPIKKLAAYRNEIRDPESPLLLRVPPSPSPRDLRVPR</sequence>
<evidence type="ECO:0000313" key="2">
    <source>
        <dbReference type="EMBL" id="KAD1729245.1"/>
    </source>
</evidence>
<protein>
    <submittedName>
        <fullName evidence="2">Uncharacterized protein</fullName>
    </submittedName>
</protein>
<feature type="region of interest" description="Disordered" evidence="1">
    <location>
        <begin position="79"/>
        <end position="98"/>
    </location>
</feature>
<gene>
    <name evidence="2" type="ORF">E3N88_42386</name>
</gene>
<organism evidence="2 3">
    <name type="scientific">Mikania micrantha</name>
    <name type="common">bitter vine</name>
    <dbReference type="NCBI Taxonomy" id="192012"/>
    <lineage>
        <taxon>Eukaryota</taxon>
        <taxon>Viridiplantae</taxon>
        <taxon>Streptophyta</taxon>
        <taxon>Embryophyta</taxon>
        <taxon>Tracheophyta</taxon>
        <taxon>Spermatophyta</taxon>
        <taxon>Magnoliopsida</taxon>
        <taxon>eudicotyledons</taxon>
        <taxon>Gunneridae</taxon>
        <taxon>Pentapetalae</taxon>
        <taxon>asterids</taxon>
        <taxon>campanulids</taxon>
        <taxon>Asterales</taxon>
        <taxon>Asteraceae</taxon>
        <taxon>Asteroideae</taxon>
        <taxon>Heliantheae alliance</taxon>
        <taxon>Eupatorieae</taxon>
        <taxon>Mikania</taxon>
    </lineage>
</organism>
<name>A0A5N6LI27_9ASTR</name>
<proteinExistence type="predicted"/>
<evidence type="ECO:0000313" key="3">
    <source>
        <dbReference type="Proteomes" id="UP000326396"/>
    </source>
</evidence>
<comment type="caution">
    <text evidence="2">The sequence shown here is derived from an EMBL/GenBank/DDBJ whole genome shotgun (WGS) entry which is preliminary data.</text>
</comment>
<evidence type="ECO:0000256" key="1">
    <source>
        <dbReference type="SAM" id="MobiDB-lite"/>
    </source>
</evidence>